<feature type="compositionally biased region" description="Low complexity" evidence="1">
    <location>
        <begin position="122"/>
        <end position="138"/>
    </location>
</feature>
<dbReference type="EMBL" id="JAYMRS010000001">
    <property type="protein sequence ID" value="MFB8766226.1"/>
    <property type="molecule type" value="Genomic_DNA"/>
</dbReference>
<feature type="transmembrane region" description="Helical" evidence="2">
    <location>
        <begin position="69"/>
        <end position="95"/>
    </location>
</feature>
<evidence type="ECO:0000313" key="4">
    <source>
        <dbReference type="Proteomes" id="UP001585053"/>
    </source>
</evidence>
<dbReference type="GeneID" id="91389481"/>
<accession>A0ABV5DNR6</accession>
<proteinExistence type="predicted"/>
<organism evidence="3 4">
    <name type="scientific">Nocardiopsis alba</name>
    <dbReference type="NCBI Taxonomy" id="53437"/>
    <lineage>
        <taxon>Bacteria</taxon>
        <taxon>Bacillati</taxon>
        <taxon>Actinomycetota</taxon>
        <taxon>Actinomycetes</taxon>
        <taxon>Streptosporangiales</taxon>
        <taxon>Nocardiopsidaceae</taxon>
        <taxon>Nocardiopsis</taxon>
    </lineage>
</organism>
<keyword evidence="2" id="KW-0472">Membrane</keyword>
<sequence length="165" mass="17063">MPETLTMTSGLTLGAALAAVGLIITFFVWRRKGLAYGLRGLAWSMLPLVVGLLGLMTVVMQFFTGLLGVLAGLVFNPIVWAGVALVPIMVVLYVVSGLMKARGIGVRGAKAGSSEGAKPKAEPQGPEAAGPAPSAAGQVKAPKQKKSGDDDLDDIEALLRKHGIE</sequence>
<evidence type="ECO:0000313" key="3">
    <source>
        <dbReference type="EMBL" id="MFB8766226.1"/>
    </source>
</evidence>
<protein>
    <submittedName>
        <fullName evidence="3">Cellulose synthase</fullName>
    </submittedName>
</protein>
<feature type="transmembrane region" description="Helical" evidence="2">
    <location>
        <begin position="6"/>
        <end position="29"/>
    </location>
</feature>
<evidence type="ECO:0000256" key="1">
    <source>
        <dbReference type="SAM" id="MobiDB-lite"/>
    </source>
</evidence>
<gene>
    <name evidence="3" type="ORF">VSQ78_00830</name>
</gene>
<reference evidence="3 4" key="1">
    <citation type="submission" date="2024-01" db="EMBL/GenBank/DDBJ databases">
        <title>Genome mining of biosynthetic gene clusters to explore secondary metabolites of Streptomyces sp.</title>
        <authorList>
            <person name="Baig A."/>
            <person name="Ajitkumar Shintre N."/>
            <person name="Kumar H."/>
            <person name="Anbarasu A."/>
            <person name="Ramaiah S."/>
        </authorList>
    </citation>
    <scope>NUCLEOTIDE SEQUENCE [LARGE SCALE GENOMIC DNA]</scope>
    <source>
        <strain evidence="3 4">A01</strain>
    </source>
</reference>
<dbReference type="RefSeq" id="WP_234305705.1">
    <property type="nucleotide sequence ID" value="NZ_BAZE01000001.1"/>
</dbReference>
<feature type="transmembrane region" description="Helical" evidence="2">
    <location>
        <begin position="41"/>
        <end position="63"/>
    </location>
</feature>
<name>A0ABV5DNR6_9ACTN</name>
<keyword evidence="2" id="KW-0812">Transmembrane</keyword>
<feature type="region of interest" description="Disordered" evidence="1">
    <location>
        <begin position="109"/>
        <end position="152"/>
    </location>
</feature>
<keyword evidence="4" id="KW-1185">Reference proteome</keyword>
<dbReference type="Proteomes" id="UP001585053">
    <property type="component" value="Unassembled WGS sequence"/>
</dbReference>
<keyword evidence="2" id="KW-1133">Transmembrane helix</keyword>
<evidence type="ECO:0000256" key="2">
    <source>
        <dbReference type="SAM" id="Phobius"/>
    </source>
</evidence>
<comment type="caution">
    <text evidence="3">The sequence shown here is derived from an EMBL/GenBank/DDBJ whole genome shotgun (WGS) entry which is preliminary data.</text>
</comment>